<protein>
    <submittedName>
        <fullName evidence="1">Uncharacterized protein</fullName>
    </submittedName>
</protein>
<reference evidence="1 2" key="1">
    <citation type="submission" date="2019-05" db="EMBL/GenBank/DDBJ databases">
        <title>Another draft genome of Portunus trituberculatus and its Hox gene families provides insights of decapod evolution.</title>
        <authorList>
            <person name="Jeong J.-H."/>
            <person name="Song I."/>
            <person name="Kim S."/>
            <person name="Choi T."/>
            <person name="Kim D."/>
            <person name="Ryu S."/>
            <person name="Kim W."/>
        </authorList>
    </citation>
    <scope>NUCLEOTIDE SEQUENCE [LARGE SCALE GENOMIC DNA]</scope>
    <source>
        <tissue evidence="1">Muscle</tissue>
    </source>
</reference>
<comment type="caution">
    <text evidence="1">The sequence shown here is derived from an EMBL/GenBank/DDBJ whole genome shotgun (WGS) entry which is preliminary data.</text>
</comment>
<dbReference type="AlphaFoldDB" id="A0A5B7JGM0"/>
<dbReference type="Proteomes" id="UP000324222">
    <property type="component" value="Unassembled WGS sequence"/>
</dbReference>
<gene>
    <name evidence="1" type="ORF">E2C01_088655</name>
</gene>
<sequence length="48" mass="5886">MKEMCEIMNESFKKILQNLIGHCIAKDYRKSQCTKRILEEMQWGWMVY</sequence>
<evidence type="ECO:0000313" key="2">
    <source>
        <dbReference type="Proteomes" id="UP000324222"/>
    </source>
</evidence>
<keyword evidence="2" id="KW-1185">Reference proteome</keyword>
<evidence type="ECO:0000313" key="1">
    <source>
        <dbReference type="EMBL" id="MPC93523.1"/>
    </source>
</evidence>
<name>A0A5B7JGM0_PORTR</name>
<organism evidence="1 2">
    <name type="scientific">Portunus trituberculatus</name>
    <name type="common">Swimming crab</name>
    <name type="synonym">Neptunus trituberculatus</name>
    <dbReference type="NCBI Taxonomy" id="210409"/>
    <lineage>
        <taxon>Eukaryota</taxon>
        <taxon>Metazoa</taxon>
        <taxon>Ecdysozoa</taxon>
        <taxon>Arthropoda</taxon>
        <taxon>Crustacea</taxon>
        <taxon>Multicrustacea</taxon>
        <taxon>Malacostraca</taxon>
        <taxon>Eumalacostraca</taxon>
        <taxon>Eucarida</taxon>
        <taxon>Decapoda</taxon>
        <taxon>Pleocyemata</taxon>
        <taxon>Brachyura</taxon>
        <taxon>Eubrachyura</taxon>
        <taxon>Portunoidea</taxon>
        <taxon>Portunidae</taxon>
        <taxon>Portuninae</taxon>
        <taxon>Portunus</taxon>
    </lineage>
</organism>
<proteinExistence type="predicted"/>
<dbReference type="EMBL" id="VSRR010095142">
    <property type="protein sequence ID" value="MPC93523.1"/>
    <property type="molecule type" value="Genomic_DNA"/>
</dbReference>
<accession>A0A5B7JGM0</accession>